<gene>
    <name evidence="2" type="ORF">F2N06_02350</name>
    <name evidence="1" type="ORF">F2N15_04825</name>
</gene>
<proteinExistence type="predicted"/>
<sequence>MNILNEAIKVLKLNLKPFDLTNLTKKKTYLCALDDENLLLIYTGKARFISKDAVFTNDLANDFKLKYKHFFTKSPLCSKAKHYLEEKGFRIYAIL</sequence>
<organism evidence="2">
    <name type="scientific">Campylobacter jejuni</name>
    <dbReference type="NCBI Taxonomy" id="197"/>
    <lineage>
        <taxon>Bacteria</taxon>
        <taxon>Pseudomonadati</taxon>
        <taxon>Campylobacterota</taxon>
        <taxon>Epsilonproteobacteria</taxon>
        <taxon>Campylobacterales</taxon>
        <taxon>Campylobacteraceae</taxon>
        <taxon>Campylobacter</taxon>
    </lineage>
</organism>
<accession>A0A698FF56</accession>
<reference evidence="2" key="1">
    <citation type="submission" date="2019-09" db="EMBL/GenBank/DDBJ databases">
        <authorList>
            <consortium name="GenomeTrakr network: Whole genome sequencing for foodborne pathogen traceback"/>
        </authorList>
    </citation>
    <scope>NUCLEOTIDE SEQUENCE [LARGE SCALE GENOMIC DNA]</scope>
    <source>
        <strain evidence="2">TTU_583</strain>
        <strain evidence="1">TTU_586</strain>
    </source>
</reference>
<evidence type="ECO:0000313" key="2">
    <source>
        <dbReference type="EMBL" id="ECV9656851.1"/>
    </source>
</evidence>
<dbReference type="EMBL" id="AAKUWM010000003">
    <property type="protein sequence ID" value="ECV9656851.1"/>
    <property type="molecule type" value="Genomic_DNA"/>
</dbReference>
<dbReference type="EMBL" id="AAKSZQ010000008">
    <property type="protein sequence ID" value="ECV1059518.1"/>
    <property type="molecule type" value="Genomic_DNA"/>
</dbReference>
<name>A0A698FF56_CAMJU</name>
<evidence type="ECO:0000313" key="1">
    <source>
        <dbReference type="EMBL" id="ECV1059518.1"/>
    </source>
</evidence>
<protein>
    <submittedName>
        <fullName evidence="2">Tram-like protein</fullName>
    </submittedName>
</protein>
<comment type="caution">
    <text evidence="2">The sequence shown here is derived from an EMBL/GenBank/DDBJ whole genome shotgun (WGS) entry which is preliminary data.</text>
</comment>
<dbReference type="AlphaFoldDB" id="A0A698FF56"/>